<dbReference type="GO" id="GO:0046872">
    <property type="term" value="F:metal ion binding"/>
    <property type="evidence" value="ECO:0007669"/>
    <property type="project" value="UniProtKB-KW"/>
</dbReference>
<evidence type="ECO:0000256" key="3">
    <source>
        <dbReference type="PROSITE-ProRule" id="PRU00333"/>
    </source>
</evidence>
<organism evidence="5 6">
    <name type="scientific">Halomonas beimenensis</name>
    <dbReference type="NCBI Taxonomy" id="475662"/>
    <lineage>
        <taxon>Bacteria</taxon>
        <taxon>Pseudomonadati</taxon>
        <taxon>Pseudomonadota</taxon>
        <taxon>Gammaproteobacteria</taxon>
        <taxon>Oceanospirillales</taxon>
        <taxon>Halomonadaceae</taxon>
        <taxon>Halomonas</taxon>
    </lineage>
</organism>
<keyword evidence="3" id="KW-0479">Metal-binding</keyword>
<dbReference type="Pfam" id="PF02574">
    <property type="entry name" value="S-methyl_trans"/>
    <property type="match status" value="1"/>
</dbReference>
<evidence type="ECO:0000259" key="4">
    <source>
        <dbReference type="PROSITE" id="PS50970"/>
    </source>
</evidence>
<dbReference type="PANTHER" id="PTHR11103">
    <property type="entry name" value="SLR1189 PROTEIN"/>
    <property type="match status" value="1"/>
</dbReference>
<proteinExistence type="predicted"/>
<sequence length="313" mass="34027">MAKYRHHLPQLDGGLFLTDAGIETTLIFHEGQNLPHFAAFHLLKDEAGTEVLRDYFRRHARIAREHRTGFILESATWRSSPDWGELLGYSAEELDAANRQAIAMLADLRADFETPETPCVISGCIGPRGDGYDPGQVMTPEEAQDYHGRQARVFAEAGADMITAITATNVPEAVGIVRAAQAEGMPVVISFTVETDGRLPTGQPLAEAIGLVDEATGKGPAYYMINCAHPSHFAGVLGNEGWIRRLRGLRCNASRKSHAELDEAEELDSGDPVELGADYGSLLQRFPHINVLGGCCGTDHRHIQQICVACQAA</sequence>
<evidence type="ECO:0000313" key="6">
    <source>
        <dbReference type="Proteomes" id="UP000219993"/>
    </source>
</evidence>
<reference evidence="5 6" key="1">
    <citation type="journal article" date="2017" name="Sci. Rep.">
        <title>Revealing the Saline Adaptation Strategies of the Halophilic Bacterium Halomonas beimenensis through High-throughput Omics and Transposon Mutagenesis Approaches.</title>
        <authorList>
            <person name="Chen Y.H."/>
            <person name="Lin S.S."/>
            <person name="Shyu Y.T."/>
        </authorList>
    </citation>
    <scope>NUCLEOTIDE SEQUENCE [LARGE SCALE GENOMIC DNA]</scope>
    <source>
        <strain evidence="5 6">NTU-111</strain>
    </source>
</reference>
<dbReference type="InterPro" id="IPR036589">
    <property type="entry name" value="HCY_dom_sf"/>
</dbReference>
<accession>A0A291P3H4</accession>
<dbReference type="SUPFAM" id="SSF82282">
    <property type="entry name" value="Homocysteine S-methyltransferase"/>
    <property type="match status" value="1"/>
</dbReference>
<feature type="binding site" evidence="3">
    <location>
        <position position="296"/>
    </location>
    <ligand>
        <name>Zn(2+)</name>
        <dbReference type="ChEBI" id="CHEBI:29105"/>
    </ligand>
</feature>
<keyword evidence="6" id="KW-1185">Reference proteome</keyword>
<dbReference type="PROSITE" id="PS50970">
    <property type="entry name" value="HCY"/>
    <property type="match status" value="1"/>
</dbReference>
<evidence type="ECO:0000313" key="5">
    <source>
        <dbReference type="EMBL" id="ATJ81437.1"/>
    </source>
</evidence>
<dbReference type="Proteomes" id="UP000219993">
    <property type="component" value="Chromosome"/>
</dbReference>
<dbReference type="GO" id="GO:0008168">
    <property type="term" value="F:methyltransferase activity"/>
    <property type="evidence" value="ECO:0007669"/>
    <property type="project" value="UniProtKB-UniRule"/>
</dbReference>
<dbReference type="RefSeq" id="WP_097787982.1">
    <property type="nucleotide sequence ID" value="NZ_BAAADT010000015.1"/>
</dbReference>
<gene>
    <name evidence="5" type="ORF">BEI_0450</name>
</gene>
<dbReference type="EMBL" id="CP021435">
    <property type="protein sequence ID" value="ATJ81437.1"/>
    <property type="molecule type" value="Genomic_DNA"/>
</dbReference>
<dbReference type="Gene3D" id="3.20.20.330">
    <property type="entry name" value="Homocysteine-binding-like domain"/>
    <property type="match status" value="1"/>
</dbReference>
<feature type="binding site" evidence="3">
    <location>
        <position position="295"/>
    </location>
    <ligand>
        <name>Zn(2+)</name>
        <dbReference type="ChEBI" id="CHEBI:29105"/>
    </ligand>
</feature>
<keyword evidence="2 3" id="KW-0808">Transferase</keyword>
<dbReference type="InterPro" id="IPR003726">
    <property type="entry name" value="HCY_dom"/>
</dbReference>
<dbReference type="PANTHER" id="PTHR11103:SF18">
    <property type="entry name" value="SLR1189 PROTEIN"/>
    <property type="match status" value="1"/>
</dbReference>
<dbReference type="GO" id="GO:0032259">
    <property type="term" value="P:methylation"/>
    <property type="evidence" value="ECO:0007669"/>
    <property type="project" value="UniProtKB-KW"/>
</dbReference>
<dbReference type="OrthoDB" id="9803687at2"/>
<dbReference type="AlphaFoldDB" id="A0A291P3H4"/>
<evidence type="ECO:0000256" key="1">
    <source>
        <dbReference type="ARBA" id="ARBA00022603"/>
    </source>
</evidence>
<dbReference type="KEGG" id="hbe:BEI_0450"/>
<keyword evidence="3" id="KW-0862">Zinc</keyword>
<keyword evidence="1 3" id="KW-0489">Methyltransferase</keyword>
<protein>
    <submittedName>
        <fullName evidence="5">Homocysteine S-methyltransferase</fullName>
    </submittedName>
</protein>
<feature type="domain" description="Hcy-binding" evidence="4">
    <location>
        <begin position="4"/>
        <end position="310"/>
    </location>
</feature>
<comment type="cofactor">
    <cofactor evidence="3">
        <name>Zn(2+)</name>
        <dbReference type="ChEBI" id="CHEBI:29105"/>
    </cofactor>
</comment>
<name>A0A291P3H4_9GAMM</name>
<evidence type="ECO:0000256" key="2">
    <source>
        <dbReference type="ARBA" id="ARBA00022679"/>
    </source>
</evidence>
<feature type="binding site" evidence="3">
    <location>
        <position position="227"/>
    </location>
    <ligand>
        <name>Zn(2+)</name>
        <dbReference type="ChEBI" id="CHEBI:29105"/>
    </ligand>
</feature>